<dbReference type="Proteomes" id="UP000821866">
    <property type="component" value="Chromosome 10"/>
</dbReference>
<organism evidence="1 2">
    <name type="scientific">Rhipicephalus microplus</name>
    <name type="common">Cattle tick</name>
    <name type="synonym">Boophilus microplus</name>
    <dbReference type="NCBI Taxonomy" id="6941"/>
    <lineage>
        <taxon>Eukaryota</taxon>
        <taxon>Metazoa</taxon>
        <taxon>Ecdysozoa</taxon>
        <taxon>Arthropoda</taxon>
        <taxon>Chelicerata</taxon>
        <taxon>Arachnida</taxon>
        <taxon>Acari</taxon>
        <taxon>Parasitiformes</taxon>
        <taxon>Ixodida</taxon>
        <taxon>Ixodoidea</taxon>
        <taxon>Ixodidae</taxon>
        <taxon>Rhipicephalinae</taxon>
        <taxon>Rhipicephalus</taxon>
        <taxon>Boophilus</taxon>
    </lineage>
</organism>
<protein>
    <submittedName>
        <fullName evidence="1">Uncharacterized protein</fullName>
    </submittedName>
</protein>
<proteinExistence type="predicted"/>
<comment type="caution">
    <text evidence="1">The sequence shown here is derived from an EMBL/GenBank/DDBJ whole genome shotgun (WGS) entry which is preliminary data.</text>
</comment>
<name>A0A9J6ER40_RHIMP</name>
<reference evidence="1" key="1">
    <citation type="journal article" date="2020" name="Cell">
        <title>Large-Scale Comparative Analyses of Tick Genomes Elucidate Their Genetic Diversity and Vector Capacities.</title>
        <authorList>
            <consortium name="Tick Genome and Microbiome Consortium (TIGMIC)"/>
            <person name="Jia N."/>
            <person name="Wang J."/>
            <person name="Shi W."/>
            <person name="Du L."/>
            <person name="Sun Y."/>
            <person name="Zhan W."/>
            <person name="Jiang J.F."/>
            <person name="Wang Q."/>
            <person name="Zhang B."/>
            <person name="Ji P."/>
            <person name="Bell-Sakyi L."/>
            <person name="Cui X.M."/>
            <person name="Yuan T.T."/>
            <person name="Jiang B.G."/>
            <person name="Yang W.F."/>
            <person name="Lam T.T."/>
            <person name="Chang Q.C."/>
            <person name="Ding S.J."/>
            <person name="Wang X.J."/>
            <person name="Zhu J.G."/>
            <person name="Ruan X.D."/>
            <person name="Zhao L."/>
            <person name="Wei J.T."/>
            <person name="Ye R.Z."/>
            <person name="Que T.C."/>
            <person name="Du C.H."/>
            <person name="Zhou Y.H."/>
            <person name="Cheng J.X."/>
            <person name="Dai P.F."/>
            <person name="Guo W.B."/>
            <person name="Han X.H."/>
            <person name="Huang E.J."/>
            <person name="Li L.F."/>
            <person name="Wei W."/>
            <person name="Gao Y.C."/>
            <person name="Liu J.Z."/>
            <person name="Shao H.Z."/>
            <person name="Wang X."/>
            <person name="Wang C.C."/>
            <person name="Yang T.C."/>
            <person name="Huo Q.B."/>
            <person name="Li W."/>
            <person name="Chen H.Y."/>
            <person name="Chen S.E."/>
            <person name="Zhou L.G."/>
            <person name="Ni X.B."/>
            <person name="Tian J.H."/>
            <person name="Sheng Y."/>
            <person name="Liu T."/>
            <person name="Pan Y.S."/>
            <person name="Xia L.Y."/>
            <person name="Li J."/>
            <person name="Zhao F."/>
            <person name="Cao W.C."/>
        </authorList>
    </citation>
    <scope>NUCLEOTIDE SEQUENCE</scope>
    <source>
        <strain evidence="1">Rmic-2018</strain>
    </source>
</reference>
<dbReference type="EMBL" id="JABSTU010000002">
    <property type="protein sequence ID" value="KAH8036866.1"/>
    <property type="molecule type" value="Genomic_DNA"/>
</dbReference>
<evidence type="ECO:0000313" key="1">
    <source>
        <dbReference type="EMBL" id="KAH8036866.1"/>
    </source>
</evidence>
<reference evidence="1" key="2">
    <citation type="submission" date="2021-09" db="EMBL/GenBank/DDBJ databases">
        <authorList>
            <person name="Jia N."/>
            <person name="Wang J."/>
            <person name="Shi W."/>
            <person name="Du L."/>
            <person name="Sun Y."/>
            <person name="Zhan W."/>
            <person name="Jiang J."/>
            <person name="Wang Q."/>
            <person name="Zhang B."/>
            <person name="Ji P."/>
            <person name="Sakyi L.B."/>
            <person name="Cui X."/>
            <person name="Yuan T."/>
            <person name="Jiang B."/>
            <person name="Yang W."/>
            <person name="Lam T.T.-Y."/>
            <person name="Chang Q."/>
            <person name="Ding S."/>
            <person name="Wang X."/>
            <person name="Zhu J."/>
            <person name="Ruan X."/>
            <person name="Zhao L."/>
            <person name="Wei J."/>
            <person name="Que T."/>
            <person name="Du C."/>
            <person name="Cheng J."/>
            <person name="Dai P."/>
            <person name="Han X."/>
            <person name="Huang E."/>
            <person name="Gao Y."/>
            <person name="Liu J."/>
            <person name="Shao H."/>
            <person name="Ye R."/>
            <person name="Li L."/>
            <person name="Wei W."/>
            <person name="Wang X."/>
            <person name="Wang C."/>
            <person name="Huo Q."/>
            <person name="Li W."/>
            <person name="Guo W."/>
            <person name="Chen H."/>
            <person name="Chen S."/>
            <person name="Zhou L."/>
            <person name="Zhou L."/>
            <person name="Ni X."/>
            <person name="Tian J."/>
            <person name="Zhou Y."/>
            <person name="Sheng Y."/>
            <person name="Liu T."/>
            <person name="Pan Y."/>
            <person name="Xia L."/>
            <person name="Li J."/>
            <person name="Zhao F."/>
            <person name="Cao W."/>
        </authorList>
    </citation>
    <scope>NUCLEOTIDE SEQUENCE</scope>
    <source>
        <strain evidence="1">Rmic-2018</strain>
        <tissue evidence="1">Larvae</tissue>
    </source>
</reference>
<evidence type="ECO:0000313" key="2">
    <source>
        <dbReference type="Proteomes" id="UP000821866"/>
    </source>
</evidence>
<sequence>MGLWLPWNMRVERKSVVTTVGVSLLIAGRHLPPYLVVLRDEERREEGDLVDDEAVWQLFVQEGQQPGSGARAVGELELLELSQL</sequence>
<dbReference type="AlphaFoldDB" id="A0A9J6ER40"/>
<keyword evidence="2" id="KW-1185">Reference proteome</keyword>
<gene>
    <name evidence="1" type="ORF">HPB51_006135</name>
</gene>
<accession>A0A9J6ER40</accession>